<dbReference type="PANTHER" id="PTHR33445:SF1">
    <property type="entry name" value="ATP SYNTHASE SUBUNIT B"/>
    <property type="match status" value="1"/>
</dbReference>
<dbReference type="GO" id="GO:0046933">
    <property type="term" value="F:proton-transporting ATP synthase activity, rotational mechanism"/>
    <property type="evidence" value="ECO:0007669"/>
    <property type="project" value="UniProtKB-UniRule"/>
</dbReference>
<dbReference type="InterPro" id="IPR028987">
    <property type="entry name" value="ATP_synth_B-like_membr_sf"/>
</dbReference>
<comment type="subunit">
    <text evidence="13">F-type ATPases have 2 components, F(1) - the catalytic core - and F(0) - the membrane proton channel. F(1) has five subunits: alpha(3), beta(3), gamma(1), delta(1), epsilon(1). F(0) has four main subunits: a(1), b(2) and c(10-14). The alpha and beta chains form an alternating ring which encloses part of the gamma chain. F(1) is attached to F(0) by a central stalk formed by the gamma and epsilon chains, while a peripheral stalk is formed by the delta and b chains.</text>
</comment>
<evidence type="ECO:0000256" key="9">
    <source>
        <dbReference type="ARBA" id="ARBA00023136"/>
    </source>
</evidence>
<evidence type="ECO:0000313" key="18">
    <source>
        <dbReference type="EMBL" id="RLZ09221.1"/>
    </source>
</evidence>
<dbReference type="SUPFAM" id="SSF81573">
    <property type="entry name" value="F1F0 ATP synthase subunit B, membrane domain"/>
    <property type="match status" value="1"/>
</dbReference>
<evidence type="ECO:0000256" key="13">
    <source>
        <dbReference type="ARBA" id="ARBA00026054"/>
    </source>
</evidence>
<comment type="similarity">
    <text evidence="1 15 16">Belongs to the ATPase B chain family.</text>
</comment>
<keyword evidence="6 15" id="KW-0375">Hydrogen ion transport</keyword>
<dbReference type="Pfam" id="PF00430">
    <property type="entry name" value="ATP-synt_B"/>
    <property type="match status" value="1"/>
</dbReference>
<dbReference type="OrthoDB" id="9795289at2"/>
<dbReference type="CDD" id="cd06503">
    <property type="entry name" value="ATP-synt_Fo_b"/>
    <property type="match status" value="1"/>
</dbReference>
<organism evidence="18 19">
    <name type="scientific">Faecalibacter macacae</name>
    <dbReference type="NCBI Taxonomy" id="1859289"/>
    <lineage>
        <taxon>Bacteria</taxon>
        <taxon>Pseudomonadati</taxon>
        <taxon>Bacteroidota</taxon>
        <taxon>Flavobacteriia</taxon>
        <taxon>Flavobacteriales</taxon>
        <taxon>Weeksellaceae</taxon>
        <taxon>Faecalibacter</taxon>
    </lineage>
</organism>
<evidence type="ECO:0000256" key="6">
    <source>
        <dbReference type="ARBA" id="ARBA00022781"/>
    </source>
</evidence>
<comment type="function">
    <text evidence="12">Component of the F(0) channel, it forms part of the peripheral stalk, linking F(1) to F(0). The b'-subunit is a diverged and duplicated form of b found in plants and photosynthetic bacteria.</text>
</comment>
<evidence type="ECO:0000256" key="2">
    <source>
        <dbReference type="ARBA" id="ARBA00022448"/>
    </source>
</evidence>
<evidence type="ECO:0000256" key="12">
    <source>
        <dbReference type="ARBA" id="ARBA00025614"/>
    </source>
</evidence>
<keyword evidence="19" id="KW-1185">Reference proteome</keyword>
<proteinExistence type="inferred from homology"/>
<evidence type="ECO:0000256" key="5">
    <source>
        <dbReference type="ARBA" id="ARBA00022692"/>
    </source>
</evidence>
<evidence type="ECO:0000256" key="1">
    <source>
        <dbReference type="ARBA" id="ARBA00005513"/>
    </source>
</evidence>
<dbReference type="PANTHER" id="PTHR33445">
    <property type="entry name" value="ATP SYNTHASE SUBUNIT B', CHLOROPLASTIC"/>
    <property type="match status" value="1"/>
</dbReference>
<reference evidence="18 19" key="1">
    <citation type="submission" date="2018-10" db="EMBL/GenBank/DDBJ databases">
        <authorList>
            <person name="Chen X."/>
        </authorList>
    </citation>
    <scope>NUCLEOTIDE SEQUENCE [LARGE SCALE GENOMIC DNA]</scope>
    <source>
        <strain evidence="18 19">YIM 102668</strain>
    </source>
</reference>
<dbReference type="AlphaFoldDB" id="A0A3L9M8W0"/>
<dbReference type="Gene3D" id="1.20.5.620">
    <property type="entry name" value="F1F0 ATP synthase subunit B, membrane domain"/>
    <property type="match status" value="1"/>
</dbReference>
<evidence type="ECO:0000256" key="8">
    <source>
        <dbReference type="ARBA" id="ARBA00023065"/>
    </source>
</evidence>
<keyword evidence="3 15" id="KW-1003">Cell membrane</keyword>
<sequence>MDLITPSVGLIFWTAIVFIILLVILRSVAWKPILSAVTEREKSIEDALNAAKKAEEKLVALNAENERLIKEAKIERDAILKEAREMKDKIVNEAKSTAQVEADRLIESAKTAISNEKAAAMADIKNQVGQLSIEIAEKILTKELADKPAQESLVNQVIDQVKFN</sequence>
<evidence type="ECO:0000256" key="7">
    <source>
        <dbReference type="ARBA" id="ARBA00022989"/>
    </source>
</evidence>
<evidence type="ECO:0000256" key="14">
    <source>
        <dbReference type="ARBA" id="ARBA00037847"/>
    </source>
</evidence>
<dbReference type="RefSeq" id="WP_121934741.1">
    <property type="nucleotide sequence ID" value="NZ_RDOJ01000010.1"/>
</dbReference>
<protein>
    <recommendedName>
        <fullName evidence="15">ATP synthase subunit b</fullName>
    </recommendedName>
    <alternativeName>
        <fullName evidence="15">ATP synthase F(0) sector subunit b</fullName>
    </alternativeName>
    <alternativeName>
        <fullName evidence="15">ATPase subunit I</fullName>
    </alternativeName>
    <alternativeName>
        <fullName evidence="15">F-type ATPase subunit b</fullName>
        <shortName evidence="15">F-ATPase subunit b</shortName>
    </alternativeName>
</protein>
<keyword evidence="5 15" id="KW-0812">Transmembrane</keyword>
<evidence type="ECO:0000256" key="17">
    <source>
        <dbReference type="SAM" id="Coils"/>
    </source>
</evidence>
<comment type="subunit">
    <text evidence="15">F-type ATPases have 2 components, F(1) - the catalytic core - and F(0) - the membrane proton channel. F(1) has five subunits: alpha(3), beta(3), gamma(1), delta(1), epsilon(1). F(0) has three main subunits: a(1), b(2) and c(10-14). The alpha and beta chains form an alternating ring which encloses part of the gamma chain. F(1) is attached to F(0) by a central stalk formed by the gamma and epsilon chains, while a peripheral stalk is formed by the delta and b chains.</text>
</comment>
<gene>
    <name evidence="15" type="primary">atpF</name>
    <name evidence="18" type="ORF">EAH69_08340</name>
</gene>
<evidence type="ECO:0000256" key="4">
    <source>
        <dbReference type="ARBA" id="ARBA00022547"/>
    </source>
</evidence>
<comment type="function">
    <text evidence="11 15">F(1)F(0) ATP synthase produces ATP from ADP in the presence of a proton or sodium gradient. F-type ATPases consist of two structural domains, F(1) containing the extramembraneous catalytic core and F(0) containing the membrane proton channel, linked together by a central stalk and a peripheral stalk. During catalysis, ATP synthesis in the catalytic domain of F(1) is coupled via a rotary mechanism of the central stalk subunits to proton translocation.</text>
</comment>
<evidence type="ECO:0000256" key="15">
    <source>
        <dbReference type="HAMAP-Rule" id="MF_01398"/>
    </source>
</evidence>
<keyword evidence="2 15" id="KW-0813">Transport</keyword>
<dbReference type="InterPro" id="IPR002146">
    <property type="entry name" value="ATP_synth_b/b'su_bac/chlpt"/>
</dbReference>
<dbReference type="InterPro" id="IPR050059">
    <property type="entry name" value="ATP_synthase_B_chain"/>
</dbReference>
<dbReference type="EMBL" id="RDOJ01000010">
    <property type="protein sequence ID" value="RLZ09221.1"/>
    <property type="molecule type" value="Genomic_DNA"/>
</dbReference>
<keyword evidence="7 15" id="KW-1133">Transmembrane helix</keyword>
<feature type="coiled-coil region" evidence="17">
    <location>
        <begin position="37"/>
        <end position="89"/>
    </location>
</feature>
<keyword evidence="9 15" id="KW-0472">Membrane</keyword>
<evidence type="ECO:0000256" key="16">
    <source>
        <dbReference type="RuleBase" id="RU003848"/>
    </source>
</evidence>
<evidence type="ECO:0000256" key="10">
    <source>
        <dbReference type="ARBA" id="ARBA00023310"/>
    </source>
</evidence>
<evidence type="ECO:0000256" key="3">
    <source>
        <dbReference type="ARBA" id="ARBA00022475"/>
    </source>
</evidence>
<dbReference type="NCBIfam" id="NF011041">
    <property type="entry name" value="PRK14471.1"/>
    <property type="match status" value="1"/>
</dbReference>
<dbReference type="Proteomes" id="UP000275348">
    <property type="component" value="Unassembled WGS sequence"/>
</dbReference>
<comment type="subcellular location">
    <subcellularLocation>
        <location evidence="15">Cell membrane</location>
        <topology evidence="15">Single-pass membrane protein</topology>
    </subcellularLocation>
    <subcellularLocation>
        <location evidence="14">Endomembrane system</location>
        <topology evidence="14">Single-pass membrane protein</topology>
    </subcellularLocation>
</comment>
<keyword evidence="8 15" id="KW-0406">Ion transport</keyword>
<accession>A0A3L9M8W0</accession>
<dbReference type="GO" id="GO:0045259">
    <property type="term" value="C:proton-transporting ATP synthase complex"/>
    <property type="evidence" value="ECO:0007669"/>
    <property type="project" value="UniProtKB-KW"/>
</dbReference>
<dbReference type="HAMAP" id="MF_01398">
    <property type="entry name" value="ATP_synth_b_bprime"/>
    <property type="match status" value="1"/>
</dbReference>
<dbReference type="GO" id="GO:0046961">
    <property type="term" value="F:proton-transporting ATPase activity, rotational mechanism"/>
    <property type="evidence" value="ECO:0007669"/>
    <property type="project" value="TreeGrafter"/>
</dbReference>
<keyword evidence="10 15" id="KW-0066">ATP synthesis</keyword>
<name>A0A3L9M8W0_9FLAO</name>
<dbReference type="InterPro" id="IPR005864">
    <property type="entry name" value="ATP_synth_F0_bsu_bac"/>
</dbReference>
<keyword evidence="17" id="KW-0175">Coiled coil</keyword>
<dbReference type="NCBIfam" id="TIGR01144">
    <property type="entry name" value="ATP_synt_b"/>
    <property type="match status" value="1"/>
</dbReference>
<feature type="transmembrane region" description="Helical" evidence="15">
    <location>
        <begin position="6"/>
        <end position="25"/>
    </location>
</feature>
<keyword evidence="4 15" id="KW-0138">CF(0)</keyword>
<dbReference type="GO" id="GO:0005886">
    <property type="term" value="C:plasma membrane"/>
    <property type="evidence" value="ECO:0007669"/>
    <property type="project" value="UniProtKB-SubCell"/>
</dbReference>
<comment type="caution">
    <text evidence="18">The sequence shown here is derived from an EMBL/GenBank/DDBJ whole genome shotgun (WGS) entry which is preliminary data.</text>
</comment>
<evidence type="ECO:0000256" key="11">
    <source>
        <dbReference type="ARBA" id="ARBA00025198"/>
    </source>
</evidence>
<dbReference type="GO" id="GO:0012505">
    <property type="term" value="C:endomembrane system"/>
    <property type="evidence" value="ECO:0007669"/>
    <property type="project" value="UniProtKB-SubCell"/>
</dbReference>
<evidence type="ECO:0000313" key="19">
    <source>
        <dbReference type="Proteomes" id="UP000275348"/>
    </source>
</evidence>